<reference evidence="2 4" key="1">
    <citation type="journal article" date="2009" name="PLoS Biol.">
        <title>Lineage-specific biology revealed by a finished genome assembly of the mouse.</title>
        <authorList>
            <consortium name="Mouse Genome Sequencing Consortium"/>
            <person name="Church D.M."/>
            <person name="Goodstadt L."/>
            <person name="Hillier L.W."/>
            <person name="Zody M.C."/>
            <person name="Goldstein S."/>
            <person name="She X."/>
            <person name="Bult C.J."/>
            <person name="Agarwala R."/>
            <person name="Cherry J.L."/>
            <person name="DiCuccio M."/>
            <person name="Hlavina W."/>
            <person name="Kapustin Y."/>
            <person name="Meric P."/>
            <person name="Maglott D."/>
            <person name="Birtle Z."/>
            <person name="Marques A.C."/>
            <person name="Graves T."/>
            <person name="Zhou S."/>
            <person name="Teague B."/>
            <person name="Potamousis K."/>
            <person name="Churas C."/>
            <person name="Place M."/>
            <person name="Herschleb J."/>
            <person name="Runnheim R."/>
            <person name="Forrest D."/>
            <person name="Amos-Landgraf J."/>
            <person name="Schwartz D.C."/>
            <person name="Cheng Z."/>
            <person name="Lindblad-Toh K."/>
            <person name="Eichler E.E."/>
            <person name="Ponting C.P."/>
        </authorList>
    </citation>
    <scope>NUCLEOTIDE SEQUENCE [LARGE SCALE GENOMIC DNA]</scope>
    <source>
        <strain evidence="2 4">C57BL/6J</strain>
    </source>
</reference>
<dbReference type="InterPro" id="IPR031520">
    <property type="entry name" value="DUF4694"/>
</dbReference>
<dbReference type="MGI" id="MGI:1923111">
    <property type="gene designation" value="4930571K23Rik"/>
</dbReference>
<dbReference type="PANTHER" id="PTHR40139">
    <property type="entry name" value="PROTEIN TNT"/>
    <property type="match status" value="1"/>
</dbReference>
<feature type="compositionally biased region" description="Polar residues" evidence="1">
    <location>
        <begin position="16"/>
        <end position="33"/>
    </location>
</feature>
<evidence type="ECO:0000256" key="1">
    <source>
        <dbReference type="SAM" id="MobiDB-lite"/>
    </source>
</evidence>
<reference evidence="2" key="4">
    <citation type="submission" date="2025-09" db="UniProtKB">
        <authorList>
            <consortium name="Ensembl"/>
        </authorList>
    </citation>
    <scope>IDENTIFICATION</scope>
    <source>
        <strain evidence="2">C57BL/6J</strain>
    </source>
</reference>
<evidence type="ECO:0000313" key="3">
    <source>
        <dbReference type="MGI" id="MGI:1923111"/>
    </source>
</evidence>
<protein>
    <submittedName>
        <fullName evidence="2">RIKEN cDNA 4930571K23 gene</fullName>
    </submittedName>
</protein>
<accession>A0ABA7IXB4</accession>
<sequence>MDKPIPLPPATKAENRGSSAWNAQEQKPNSSLPSLEVQAHVGSCHSATIQKPPKTVRSTLGTPQSTESLVKSTQSLKPEVCSISTPTSSGYEADGECSKDNLVNRKQTVRLTKRLTTRVESSEIFPVPHLSPFKIRRLARKGQCSQKSGGEK</sequence>
<dbReference type="Ensembl" id="ENSMUST00000206013.4">
    <property type="protein sequence ID" value="ENSMUSP00000160043.1"/>
    <property type="gene ID" value="ENSMUSG00000090457.5"/>
</dbReference>
<dbReference type="AlphaFoldDB" id="A0ABA7IXB4"/>
<dbReference type="RefSeq" id="NP_001139231.1">
    <property type="nucleotide sequence ID" value="NM_001145759.2"/>
</dbReference>
<gene>
    <name evidence="2 3" type="primary">4930571K23Rik</name>
</gene>
<dbReference type="Proteomes" id="UP000000589">
    <property type="component" value="Chromosome 7"/>
</dbReference>
<keyword evidence="4" id="KW-1185">Reference proteome</keyword>
<dbReference type="GeneID" id="75861"/>
<feature type="region of interest" description="Disordered" evidence="1">
    <location>
        <begin position="1"/>
        <end position="33"/>
    </location>
</feature>
<feature type="region of interest" description="Disordered" evidence="1">
    <location>
        <begin position="45"/>
        <end position="76"/>
    </location>
</feature>
<reference evidence="2 4" key="2">
    <citation type="journal article" date="2011" name="PLoS Biol.">
        <title>Modernizing reference genome assemblies.</title>
        <authorList>
            <person name="Church D.M."/>
            <person name="Schneider V.A."/>
            <person name="Graves T."/>
            <person name="Auger K."/>
            <person name="Cunningham F."/>
            <person name="Bouk N."/>
            <person name="Chen H.C."/>
            <person name="Agarwala R."/>
            <person name="McLaren W.M."/>
            <person name="Ritchie G.R."/>
            <person name="Albracht D."/>
            <person name="Kremitzki M."/>
            <person name="Rock S."/>
            <person name="Kotkiewicz H."/>
            <person name="Kremitzki C."/>
            <person name="Wollam A."/>
            <person name="Trani L."/>
            <person name="Fulton L."/>
            <person name="Fulton R."/>
            <person name="Matthews L."/>
            <person name="Whitehead S."/>
            <person name="Chow W."/>
            <person name="Torrance J."/>
            <person name="Dunn M."/>
            <person name="Harden G."/>
            <person name="Threadgold G."/>
            <person name="Wood J."/>
            <person name="Collins J."/>
            <person name="Heath P."/>
            <person name="Griffiths G."/>
            <person name="Pelan S."/>
            <person name="Grafham D."/>
            <person name="Eichler E.E."/>
            <person name="Weinstock G."/>
            <person name="Mardis E.R."/>
            <person name="Wilson R.K."/>
            <person name="Howe K."/>
            <person name="Flicek P."/>
            <person name="Hubbard T."/>
        </authorList>
    </citation>
    <scope>NUCLEOTIDE SEQUENCE [LARGE SCALE GENOMIC DNA]</scope>
    <source>
        <strain evidence="2 4">C57BL/6J</strain>
    </source>
</reference>
<dbReference type="PANTHER" id="PTHR40139:SF1">
    <property type="entry name" value="PROTEIN TNT"/>
    <property type="match status" value="1"/>
</dbReference>
<dbReference type="GeneTree" id="ENSGT01130000282439"/>
<evidence type="ECO:0000313" key="2">
    <source>
        <dbReference type="Ensembl" id="ENSMUSP00000160043.1"/>
    </source>
</evidence>
<feature type="compositionally biased region" description="Polar residues" evidence="1">
    <location>
        <begin position="56"/>
        <end position="76"/>
    </location>
</feature>
<proteinExistence type="predicted"/>
<organism evidence="2 4">
    <name type="scientific">Mus musculus</name>
    <name type="common">Mouse</name>
    <dbReference type="NCBI Taxonomy" id="10090"/>
    <lineage>
        <taxon>Eukaryota</taxon>
        <taxon>Metazoa</taxon>
        <taxon>Chordata</taxon>
        <taxon>Craniata</taxon>
        <taxon>Vertebrata</taxon>
        <taxon>Euteleostomi</taxon>
        <taxon>Mammalia</taxon>
        <taxon>Eutheria</taxon>
        <taxon>Euarchontoglires</taxon>
        <taxon>Glires</taxon>
        <taxon>Rodentia</taxon>
        <taxon>Myomorpha</taxon>
        <taxon>Muroidea</taxon>
        <taxon>Muridae</taxon>
        <taxon>Murinae</taxon>
        <taxon>Mus</taxon>
        <taxon>Mus</taxon>
    </lineage>
</organism>
<evidence type="ECO:0000313" key="4">
    <source>
        <dbReference type="Proteomes" id="UP000000589"/>
    </source>
</evidence>
<dbReference type="KEGG" id="mmu:75861"/>
<name>A0ABA7IXB4_MOUSE</name>
<reference evidence="2" key="3">
    <citation type="submission" date="2025-08" db="UniProtKB">
        <authorList>
            <consortium name="Ensembl"/>
        </authorList>
    </citation>
    <scope>IDENTIFICATION</scope>
    <source>
        <strain evidence="2">C57BL/6J</strain>
    </source>
</reference>
<dbReference type="Pfam" id="PF15765">
    <property type="entry name" value="DUF4694"/>
    <property type="match status" value="1"/>
</dbReference>